<dbReference type="Proteomes" id="UP000245133">
    <property type="component" value="Unassembled WGS sequence"/>
</dbReference>
<keyword evidence="2" id="KW-1185">Reference proteome</keyword>
<sequence length="88" mass="10685">MPLAWERLYPLPFDRILKEDPKKLGIQKEKRGDGRIVYIYNFLVFMPKYDRNENEPKKRDEGREILVYFLWEPGNLEVPYRIQLGDLN</sequence>
<gene>
    <name evidence="1" type="ORF">LPTSP4_33950</name>
</gene>
<evidence type="ECO:0000313" key="1">
    <source>
        <dbReference type="EMBL" id="GBF51857.1"/>
    </source>
</evidence>
<organism evidence="1 2">
    <name type="scientific">Leptospira ryugenii</name>
    <dbReference type="NCBI Taxonomy" id="1917863"/>
    <lineage>
        <taxon>Bacteria</taxon>
        <taxon>Pseudomonadati</taxon>
        <taxon>Spirochaetota</taxon>
        <taxon>Spirochaetia</taxon>
        <taxon>Leptospirales</taxon>
        <taxon>Leptospiraceae</taxon>
        <taxon>Leptospira</taxon>
    </lineage>
</organism>
<protein>
    <submittedName>
        <fullName evidence="1">Uncharacterized protein</fullName>
    </submittedName>
</protein>
<accession>A0A2P2E4P9</accession>
<evidence type="ECO:0000313" key="2">
    <source>
        <dbReference type="Proteomes" id="UP000245133"/>
    </source>
</evidence>
<name>A0A2P2E4P9_9LEPT</name>
<reference evidence="1 2" key="1">
    <citation type="submission" date="2018-02" db="EMBL/GenBank/DDBJ databases">
        <title>Novel Leptospira species isolated from soil and water in Japan.</title>
        <authorList>
            <person name="Nakao R."/>
            <person name="Masuzawa T."/>
        </authorList>
    </citation>
    <scope>NUCLEOTIDE SEQUENCE [LARGE SCALE GENOMIC DNA]</scope>
    <source>
        <strain evidence="1 2">YH101</strain>
    </source>
</reference>
<comment type="caution">
    <text evidence="1">The sequence shown here is derived from an EMBL/GenBank/DDBJ whole genome shotgun (WGS) entry which is preliminary data.</text>
</comment>
<dbReference type="AlphaFoldDB" id="A0A2P2E4P9"/>
<proteinExistence type="predicted"/>
<dbReference type="EMBL" id="BFBB01000009">
    <property type="protein sequence ID" value="GBF51857.1"/>
    <property type="molecule type" value="Genomic_DNA"/>
</dbReference>